<evidence type="ECO:0000256" key="1">
    <source>
        <dbReference type="SAM" id="Phobius"/>
    </source>
</evidence>
<evidence type="ECO:0000313" key="5">
    <source>
        <dbReference type="Proteomes" id="UP000031866"/>
    </source>
</evidence>
<dbReference type="KEGG" id="cbei:LF65_04146"/>
<dbReference type="PANTHER" id="PTHR34220">
    <property type="entry name" value="SENSOR HISTIDINE KINASE YPDA"/>
    <property type="match status" value="1"/>
</dbReference>
<dbReference type="Pfam" id="PF06580">
    <property type="entry name" value="His_kinase"/>
    <property type="match status" value="1"/>
</dbReference>
<evidence type="ECO:0000259" key="2">
    <source>
        <dbReference type="Pfam" id="PF02518"/>
    </source>
</evidence>
<dbReference type="Pfam" id="PF02518">
    <property type="entry name" value="HATPase_c"/>
    <property type="match status" value="1"/>
</dbReference>
<dbReference type="PANTHER" id="PTHR34220:SF7">
    <property type="entry name" value="SENSOR HISTIDINE KINASE YPDA"/>
    <property type="match status" value="1"/>
</dbReference>
<dbReference type="RefSeq" id="WP_041898601.1">
    <property type="nucleotide sequence ID" value="NZ_CP010086.2"/>
</dbReference>
<evidence type="ECO:0000259" key="3">
    <source>
        <dbReference type="Pfam" id="PF06580"/>
    </source>
</evidence>
<dbReference type="STRING" id="1520.LF65_04146"/>
<dbReference type="OrthoDB" id="370211at2"/>
<dbReference type="AlphaFoldDB" id="A0A0B5QRK6"/>
<dbReference type="Proteomes" id="UP000031866">
    <property type="component" value="Chromosome"/>
</dbReference>
<protein>
    <submittedName>
        <fullName evidence="4">Uncharacterized protein</fullName>
    </submittedName>
</protein>
<keyword evidence="1" id="KW-0472">Membrane</keyword>
<organism evidence="4 5">
    <name type="scientific">Clostridium beijerinckii</name>
    <name type="common">Clostridium MP</name>
    <dbReference type="NCBI Taxonomy" id="1520"/>
    <lineage>
        <taxon>Bacteria</taxon>
        <taxon>Bacillati</taxon>
        <taxon>Bacillota</taxon>
        <taxon>Clostridia</taxon>
        <taxon>Eubacteriales</taxon>
        <taxon>Clostridiaceae</taxon>
        <taxon>Clostridium</taxon>
    </lineage>
</organism>
<dbReference type="GO" id="GO:0000155">
    <property type="term" value="F:phosphorelay sensor kinase activity"/>
    <property type="evidence" value="ECO:0007669"/>
    <property type="project" value="InterPro"/>
</dbReference>
<proteinExistence type="predicted"/>
<dbReference type="InterPro" id="IPR036890">
    <property type="entry name" value="HATPase_C_sf"/>
</dbReference>
<name>A0A0B5QRK6_CLOBE</name>
<dbReference type="InterPro" id="IPR003594">
    <property type="entry name" value="HATPase_dom"/>
</dbReference>
<keyword evidence="1" id="KW-1133">Transmembrane helix</keyword>
<sequence length="605" mass="69979">MKLLKQRSILKTLFIPYTILFIIIFNFLMFYFVMNESTKIKTNALTTLNSNIKNINNNLDVEINSLDTLSQNIIYSNLIKDHFIKYINYNSESLSNLSEHQKIDNIQNTKILYDLLVTMMGPNHPIDQIYLYDLHNLELGVGLDNSSSYISVNNKAWYDDVLSSKGDKVIYFNKDDRLGRYSPYEEGQYFLSLYRVYYNTLNVPQGIIEVKKSFKNIFTIIKDFNDAYGSNVYIYYKNGQPIYPINQSSSTTNYYNLISTNVDKNISNNLFKYKNEYVLFDTSSYSDFTIVATIDNSKLMSPIYEYIRTNIVLSLLITFATATLSYFIAKIITTPLNKIYNQVKGFQITDDASTNFKEIDTHITELNTLFKAFLKMQQKAKKAMTNELILQNREMQSKMLALQSQMNPHFLYNALSTIQAMADEQMNEEIIIMCQSISRILRYISSDSEQLVSLTDEIAHTIDYLQCMQIRYDNDLTYTLNIPDEMQNIKIPKLCLQLIVENAVKFTTKTELPWHIDITGYVTDTHWEMQIKDSGSGFAEDNLKQLQEKIDSINANGVLPNLELNGMGLMNIYIRFKILYNGKQIFRLINNTPNGATVIMGGIKL</sequence>
<feature type="domain" description="Histidine kinase/HSP90-like ATPase" evidence="2">
    <location>
        <begin position="494"/>
        <end position="583"/>
    </location>
</feature>
<dbReference type="EMBL" id="CP010086">
    <property type="protein sequence ID" value="AJH00688.1"/>
    <property type="molecule type" value="Genomic_DNA"/>
</dbReference>
<dbReference type="Gene3D" id="3.30.565.10">
    <property type="entry name" value="Histidine kinase-like ATPase, C-terminal domain"/>
    <property type="match status" value="1"/>
</dbReference>
<dbReference type="InterPro" id="IPR010559">
    <property type="entry name" value="Sig_transdc_His_kin_internal"/>
</dbReference>
<gene>
    <name evidence="4" type="ORF">LF65_04146</name>
</gene>
<feature type="transmembrane region" description="Helical" evidence="1">
    <location>
        <begin position="12"/>
        <end position="34"/>
    </location>
</feature>
<reference evidence="5" key="1">
    <citation type="submission" date="2014-12" db="EMBL/GenBank/DDBJ databases">
        <title>Genome sequence of Clostridium beijerinckii strain 59B.</title>
        <authorList>
            <person name="Little G.T."/>
            <person name="Minton N.P."/>
        </authorList>
    </citation>
    <scope>NUCLEOTIDE SEQUENCE [LARGE SCALE GENOMIC DNA]</scope>
    <source>
        <strain evidence="5">59B</strain>
    </source>
</reference>
<dbReference type="InterPro" id="IPR050640">
    <property type="entry name" value="Bact_2-comp_sensor_kinase"/>
</dbReference>
<dbReference type="GO" id="GO:0016020">
    <property type="term" value="C:membrane"/>
    <property type="evidence" value="ECO:0007669"/>
    <property type="project" value="InterPro"/>
</dbReference>
<evidence type="ECO:0000313" key="4">
    <source>
        <dbReference type="EMBL" id="AJH00688.1"/>
    </source>
</evidence>
<dbReference type="SUPFAM" id="SSF55874">
    <property type="entry name" value="ATPase domain of HSP90 chaperone/DNA topoisomerase II/histidine kinase"/>
    <property type="match status" value="1"/>
</dbReference>
<feature type="domain" description="Signal transduction histidine kinase internal region" evidence="3">
    <location>
        <begin position="398"/>
        <end position="475"/>
    </location>
</feature>
<accession>A0A0B5QRK6</accession>
<keyword evidence="1" id="KW-0812">Transmembrane</keyword>